<evidence type="ECO:0000313" key="4">
    <source>
        <dbReference type="Proteomes" id="UP000192739"/>
    </source>
</evidence>
<dbReference type="RefSeq" id="WP_139805454.1">
    <property type="nucleotide sequence ID" value="NZ_MVHT01000169.1"/>
</dbReference>
<keyword evidence="1" id="KW-0732">Signal</keyword>
<dbReference type="InterPro" id="IPR007621">
    <property type="entry name" value="TPM_dom"/>
</dbReference>
<feature type="signal peptide" evidence="1">
    <location>
        <begin position="1"/>
        <end position="26"/>
    </location>
</feature>
<feature type="chain" id="PRO_5013185093" description="TPM domain-containing protein" evidence="1">
    <location>
        <begin position="27"/>
        <end position="104"/>
    </location>
</feature>
<gene>
    <name evidence="3" type="ORF">BST27_29725</name>
</gene>
<proteinExistence type="predicted"/>
<dbReference type="EMBL" id="MVHT01000169">
    <property type="protein sequence ID" value="ORA90505.1"/>
    <property type="molecule type" value="Genomic_DNA"/>
</dbReference>
<organism evidence="3 4">
    <name type="scientific">Mycobacterium intermedium</name>
    <dbReference type="NCBI Taxonomy" id="28445"/>
    <lineage>
        <taxon>Bacteria</taxon>
        <taxon>Bacillati</taxon>
        <taxon>Actinomycetota</taxon>
        <taxon>Actinomycetes</taxon>
        <taxon>Mycobacteriales</taxon>
        <taxon>Mycobacteriaceae</taxon>
        <taxon>Mycobacterium</taxon>
        <taxon>Mycobacterium simiae complex</taxon>
    </lineage>
</organism>
<reference evidence="3 4" key="1">
    <citation type="submission" date="2017-02" db="EMBL/GenBank/DDBJ databases">
        <title>The new phylogeny of genus Mycobacterium.</title>
        <authorList>
            <person name="Tortoli E."/>
            <person name="Trovato A."/>
            <person name="Cirillo D.M."/>
        </authorList>
    </citation>
    <scope>NUCLEOTIDE SEQUENCE [LARGE SCALE GENOMIC DNA]</scope>
    <source>
        <strain evidence="3 4">DSM 44049</strain>
    </source>
</reference>
<feature type="non-terminal residue" evidence="3">
    <location>
        <position position="104"/>
    </location>
</feature>
<dbReference type="Pfam" id="PF04536">
    <property type="entry name" value="TPM_phosphatase"/>
    <property type="match status" value="1"/>
</dbReference>
<sequence>MRIVRPLAVVLTLLTAGLLLGAPAGAQPPDKLTEHLTDSTGVLTGSDRAAVNSAIDRLYRDQHIQLWVVYVDNFSRFKPENWASQTRSASGMGGRDALLAIATN</sequence>
<dbReference type="Gene3D" id="3.10.310.50">
    <property type="match status" value="1"/>
</dbReference>
<dbReference type="Proteomes" id="UP000192739">
    <property type="component" value="Unassembled WGS sequence"/>
</dbReference>
<comment type="caution">
    <text evidence="3">The sequence shown here is derived from an EMBL/GenBank/DDBJ whole genome shotgun (WGS) entry which is preliminary data.</text>
</comment>
<protein>
    <recommendedName>
        <fullName evidence="2">TPM domain-containing protein</fullName>
    </recommendedName>
</protein>
<evidence type="ECO:0000256" key="1">
    <source>
        <dbReference type="SAM" id="SignalP"/>
    </source>
</evidence>
<feature type="domain" description="TPM" evidence="2">
    <location>
        <begin position="37"/>
        <end position="103"/>
    </location>
</feature>
<evidence type="ECO:0000313" key="3">
    <source>
        <dbReference type="EMBL" id="ORA90505.1"/>
    </source>
</evidence>
<keyword evidence="4" id="KW-1185">Reference proteome</keyword>
<evidence type="ECO:0000259" key="2">
    <source>
        <dbReference type="Pfam" id="PF04536"/>
    </source>
</evidence>
<name>A0A1X0ES89_MYCIE</name>
<accession>A0A1X0ES89</accession>
<dbReference type="AlphaFoldDB" id="A0A1X0ES89"/>